<comment type="caution">
    <text evidence="2">The sequence shown here is derived from an EMBL/GenBank/DDBJ whole genome shotgun (WGS) entry which is preliminary data.</text>
</comment>
<reference evidence="2 3" key="1">
    <citation type="journal article" date="2013" name="Genome Announc.">
        <title>Draft genome sequence of an Actinobacterium, Brachybacterium muris strain UCD-AY4.</title>
        <authorList>
            <person name="Lo J.R."/>
            <person name="Lang J.M."/>
            <person name="Darling A.E."/>
            <person name="Eisen J.A."/>
            <person name="Coil D.A."/>
        </authorList>
    </citation>
    <scope>NUCLEOTIDE SEQUENCE [LARGE SCALE GENOMIC DNA]</scope>
    <source>
        <strain evidence="2 3">UCD-AY4</strain>
    </source>
</reference>
<evidence type="ECO:0000313" key="2">
    <source>
        <dbReference type="EMBL" id="EYT47738.1"/>
    </source>
</evidence>
<dbReference type="InterPro" id="IPR041698">
    <property type="entry name" value="Methyltransf_25"/>
</dbReference>
<dbReference type="PANTHER" id="PTHR42912:SF80">
    <property type="entry name" value="METHYLTRANSFERASE DOMAIN-CONTAINING PROTEIN"/>
    <property type="match status" value="1"/>
</dbReference>
<dbReference type="OrthoDB" id="9805171at2"/>
<feature type="domain" description="Methyltransferase" evidence="1">
    <location>
        <begin position="40"/>
        <end position="141"/>
    </location>
</feature>
<gene>
    <name evidence="2" type="ORF">D641_0114660</name>
</gene>
<proteinExistence type="predicted"/>
<keyword evidence="2" id="KW-0808">Transferase</keyword>
<dbReference type="SUPFAM" id="SSF53335">
    <property type="entry name" value="S-adenosyl-L-methionine-dependent methyltransferases"/>
    <property type="match status" value="1"/>
</dbReference>
<sequence length="248" mass="27069">MSANEFDHPFVATTYDTVEGSREDLDLYASIADEMGARSVLDIGCGTGALAVRLAAEGRAATGVDPAGEMLEVARGKPHAEKVRWIHGTAVDAVPVAEAPEARGLPAELAVMTGNVAQVFTRDEDWLATLRAVHACLVPGGHLVFETRIPERCSWEDWAQQRESRWHAPGVGEVREVFEVSEVDLPLVSFRSDSHLPDGTVVPSTSTLIFRSVEEIIRTLAEAGFEFLETRDAPDRPGREWVVIARRA</sequence>
<dbReference type="Pfam" id="PF13649">
    <property type="entry name" value="Methyltransf_25"/>
    <property type="match status" value="1"/>
</dbReference>
<name>A0A022KV42_9MICO</name>
<dbReference type="AlphaFoldDB" id="A0A022KV42"/>
<dbReference type="HOGENOM" id="CLU_069129_7_4_11"/>
<protein>
    <submittedName>
        <fullName evidence="2">Methyltransferase type 11</fullName>
    </submittedName>
</protein>
<accession>A0A022KV42</accession>
<evidence type="ECO:0000259" key="1">
    <source>
        <dbReference type="Pfam" id="PF13649"/>
    </source>
</evidence>
<dbReference type="GO" id="GO:0032259">
    <property type="term" value="P:methylation"/>
    <property type="evidence" value="ECO:0007669"/>
    <property type="project" value="UniProtKB-KW"/>
</dbReference>
<keyword evidence="3" id="KW-1185">Reference proteome</keyword>
<dbReference type="InterPro" id="IPR029063">
    <property type="entry name" value="SAM-dependent_MTases_sf"/>
</dbReference>
<dbReference type="GO" id="GO:0008168">
    <property type="term" value="F:methyltransferase activity"/>
    <property type="evidence" value="ECO:0007669"/>
    <property type="project" value="UniProtKB-KW"/>
</dbReference>
<dbReference type="Proteomes" id="UP000019754">
    <property type="component" value="Unassembled WGS sequence"/>
</dbReference>
<evidence type="ECO:0000313" key="3">
    <source>
        <dbReference type="Proteomes" id="UP000019754"/>
    </source>
</evidence>
<dbReference type="PANTHER" id="PTHR42912">
    <property type="entry name" value="METHYLTRANSFERASE"/>
    <property type="match status" value="1"/>
</dbReference>
<dbReference type="CDD" id="cd02440">
    <property type="entry name" value="AdoMet_MTases"/>
    <property type="match status" value="1"/>
</dbReference>
<dbReference type="STRING" id="1249481.D641_0114660"/>
<dbReference type="EMBL" id="AORC01000025">
    <property type="protein sequence ID" value="EYT47738.1"/>
    <property type="molecule type" value="Genomic_DNA"/>
</dbReference>
<organism evidence="2 3">
    <name type="scientific">Brachybacterium muris UCD-AY4</name>
    <dbReference type="NCBI Taxonomy" id="1249481"/>
    <lineage>
        <taxon>Bacteria</taxon>
        <taxon>Bacillati</taxon>
        <taxon>Actinomycetota</taxon>
        <taxon>Actinomycetes</taxon>
        <taxon>Micrococcales</taxon>
        <taxon>Dermabacteraceae</taxon>
        <taxon>Brachybacterium</taxon>
    </lineage>
</organism>
<dbReference type="InterPro" id="IPR050508">
    <property type="entry name" value="Methyltransf_Superfamily"/>
</dbReference>
<dbReference type="Gene3D" id="3.40.50.150">
    <property type="entry name" value="Vaccinia Virus protein VP39"/>
    <property type="match status" value="1"/>
</dbReference>
<dbReference type="RefSeq" id="WP_017824252.1">
    <property type="nucleotide sequence ID" value="NZ_AORC01000025.1"/>
</dbReference>
<keyword evidence="2" id="KW-0489">Methyltransferase</keyword>